<dbReference type="InterPro" id="IPR000299">
    <property type="entry name" value="FERM_domain"/>
</dbReference>
<dbReference type="PRINTS" id="PR00935">
    <property type="entry name" value="BAND41"/>
</dbReference>
<dbReference type="Pfam" id="PF20492">
    <property type="entry name" value="ERM_helical"/>
    <property type="match status" value="1"/>
</dbReference>
<dbReference type="CDD" id="cd17186">
    <property type="entry name" value="FERM_F1_Merlin"/>
    <property type="match status" value="1"/>
</dbReference>
<dbReference type="SUPFAM" id="SSF54236">
    <property type="entry name" value="Ubiquitin-like"/>
    <property type="match status" value="1"/>
</dbReference>
<dbReference type="SUPFAM" id="SSF48678">
    <property type="entry name" value="Moesin tail domain"/>
    <property type="match status" value="1"/>
</dbReference>
<accession>A0ABM1DP29</accession>
<evidence type="ECO:0000259" key="9">
    <source>
        <dbReference type="PROSITE" id="PS50057"/>
    </source>
</evidence>
<evidence type="ECO:0000256" key="8">
    <source>
        <dbReference type="SAM" id="Coils"/>
    </source>
</evidence>
<dbReference type="InterPro" id="IPR019748">
    <property type="entry name" value="FERM_central"/>
</dbReference>
<comment type="subcellular location">
    <subcellularLocation>
        <location evidence="3">Cell junction</location>
        <location evidence="3">Adherens junction</location>
    </subcellularLocation>
    <subcellularLocation>
        <location evidence="2">Cell membrane</location>
        <topology evidence="2">Peripheral membrane protein</topology>
    </subcellularLocation>
    <subcellularLocation>
        <location evidence="1">Cell projection</location>
        <location evidence="1">Microvillus</location>
    </subcellularLocation>
    <subcellularLocation>
        <location evidence="7">Cell projection</location>
        <location evidence="7">Rhabdomere</location>
    </subcellularLocation>
</comment>
<keyword evidence="5" id="KW-1003">Cell membrane</keyword>
<dbReference type="InterPro" id="IPR011259">
    <property type="entry name" value="ERM_C_dom"/>
</dbReference>
<evidence type="ECO:0000256" key="1">
    <source>
        <dbReference type="ARBA" id="ARBA00004105"/>
    </source>
</evidence>
<evidence type="ECO:0000313" key="10">
    <source>
        <dbReference type="Proteomes" id="UP000695022"/>
    </source>
</evidence>
<reference evidence="11" key="1">
    <citation type="submission" date="2025-08" db="UniProtKB">
        <authorList>
            <consortium name="RefSeq"/>
        </authorList>
    </citation>
    <scope>IDENTIFICATION</scope>
</reference>
<dbReference type="Gene3D" id="1.20.5.450">
    <property type="match status" value="1"/>
</dbReference>
<dbReference type="InterPro" id="IPR046810">
    <property type="entry name" value="ERM_helical"/>
</dbReference>
<evidence type="ECO:0000256" key="6">
    <source>
        <dbReference type="ARBA" id="ARBA00023136"/>
    </source>
</evidence>
<dbReference type="InterPro" id="IPR018980">
    <property type="entry name" value="FERM_PH-like_C"/>
</dbReference>
<dbReference type="PANTHER" id="PTHR23281">
    <property type="entry name" value="MERLIN/MOESIN/EZRIN/RADIXIN"/>
    <property type="match status" value="1"/>
</dbReference>
<dbReference type="PIRSF" id="PIRSF002305">
    <property type="entry name" value="ERM"/>
    <property type="match status" value="1"/>
</dbReference>
<dbReference type="InterPro" id="IPR029071">
    <property type="entry name" value="Ubiquitin-like_domsf"/>
</dbReference>
<dbReference type="CDD" id="cd13194">
    <property type="entry name" value="FERM_C_ERM"/>
    <property type="match status" value="1"/>
</dbReference>
<dbReference type="InterPro" id="IPR018979">
    <property type="entry name" value="FERM_N"/>
</dbReference>
<dbReference type="PROSITE" id="PS50057">
    <property type="entry name" value="FERM_3"/>
    <property type="match status" value="1"/>
</dbReference>
<evidence type="ECO:0000256" key="7">
    <source>
        <dbReference type="ARBA" id="ARBA00043944"/>
    </source>
</evidence>
<dbReference type="Gene3D" id="3.10.20.90">
    <property type="entry name" value="Phosphatidylinositol 3-kinase Catalytic Subunit, Chain A, domain 1"/>
    <property type="match status" value="1"/>
</dbReference>
<dbReference type="Proteomes" id="UP000695022">
    <property type="component" value="Unplaced"/>
</dbReference>
<feature type="coiled-coil region" evidence="8">
    <location>
        <begin position="475"/>
        <end position="509"/>
    </location>
</feature>
<dbReference type="InterPro" id="IPR008954">
    <property type="entry name" value="Moesin_tail_sf"/>
</dbReference>
<evidence type="ECO:0000313" key="11">
    <source>
        <dbReference type="RefSeq" id="XP_014661700.1"/>
    </source>
</evidence>
<dbReference type="PROSITE" id="PS00660">
    <property type="entry name" value="FERM_1"/>
    <property type="match status" value="1"/>
</dbReference>
<dbReference type="InterPro" id="IPR019747">
    <property type="entry name" value="FERM_CS"/>
</dbReference>
<proteinExistence type="predicted"/>
<dbReference type="PRINTS" id="PR00661">
    <property type="entry name" value="ERMFAMILY"/>
</dbReference>
<dbReference type="InterPro" id="IPR041789">
    <property type="entry name" value="ERM_FERM_C"/>
</dbReference>
<feature type="domain" description="FERM" evidence="9">
    <location>
        <begin position="19"/>
        <end position="317"/>
    </location>
</feature>
<dbReference type="Gene3D" id="2.30.29.30">
    <property type="entry name" value="Pleckstrin-homology domain (PH domain)/Phosphotyrosine-binding domain (PTB)"/>
    <property type="match status" value="1"/>
</dbReference>
<dbReference type="SMART" id="SM00295">
    <property type="entry name" value="B41"/>
    <property type="match status" value="1"/>
</dbReference>
<dbReference type="SUPFAM" id="SSF50729">
    <property type="entry name" value="PH domain-like"/>
    <property type="match status" value="1"/>
</dbReference>
<sequence length="544" mass="63014">MTIMAPFTKRKKSKSKKSFPVKITTMDADLEFHVEWKAAGRDLFDLVCRTIGLREVWYYGLQYVDSKGYVAWLKMDKRVQHQDIPKESPVPFLFLAKFYPEDVEEELVQEITRHLFFLQVKQSILSMDIFCPAEASVLLASYALQAKNKKDSEVWLGVTALGLNIYEKENKLVPKITFPWSEIKNISFTDKKFTIKLVEKSSPDFIFYSSKLRTNKLILELCVGNHDLFMRRRKPDSMEIQQMKAQAREERARKQIEREKFTKMKQMYEESFREKEELHRRLLQVAEEARLAQEAMRQAEKTIDLLAEKAKVAEEEALLLTQKAAEAEVEMQRVQIGAIKTEEEKMLMEQKAREAEMIARQMVEDSEQRAQEADMLKEELIKARIAEKVARDRLASLAESAGFTYSVPRNDYAVQASSFVVPPSGLSGITSVSLPVVAEEDLCHDDAGSAGETTELMMEQDMAIEDLSLEIERERVEYVERSRSLQDQLNDLKSEIEELKLEDRQTSMDRLHEENHQNGETKFITLKKIRSGTTRARVAFFEEL</sequence>
<dbReference type="GeneID" id="106804856"/>
<dbReference type="Pfam" id="PF09380">
    <property type="entry name" value="FERM_C"/>
    <property type="match status" value="1"/>
</dbReference>
<keyword evidence="8" id="KW-0175">Coiled coil</keyword>
<dbReference type="SUPFAM" id="SSF47031">
    <property type="entry name" value="Second domain of FERM"/>
    <property type="match status" value="1"/>
</dbReference>
<feature type="coiled-coil region" evidence="8">
    <location>
        <begin position="240"/>
        <end position="330"/>
    </location>
</feature>
<dbReference type="InterPro" id="IPR011174">
    <property type="entry name" value="ERM"/>
</dbReference>
<keyword evidence="10" id="KW-1185">Reference proteome</keyword>
<evidence type="ECO:0000256" key="3">
    <source>
        <dbReference type="ARBA" id="ARBA00004536"/>
    </source>
</evidence>
<dbReference type="RefSeq" id="XP_014661700.1">
    <property type="nucleotide sequence ID" value="XM_014806214.1"/>
</dbReference>
<dbReference type="SMART" id="SM01196">
    <property type="entry name" value="FERM_C"/>
    <property type="match status" value="1"/>
</dbReference>
<protein>
    <recommendedName>
        <fullName evidence="4">Moesin/ezrin/radixin homolog 1</fullName>
    </recommendedName>
</protein>
<organism evidence="10 11">
    <name type="scientific">Priapulus caudatus</name>
    <name type="common">Priapulid worm</name>
    <dbReference type="NCBI Taxonomy" id="37621"/>
    <lineage>
        <taxon>Eukaryota</taxon>
        <taxon>Metazoa</taxon>
        <taxon>Ecdysozoa</taxon>
        <taxon>Scalidophora</taxon>
        <taxon>Priapulida</taxon>
        <taxon>Priapulimorpha</taxon>
        <taxon>Priapulimorphida</taxon>
        <taxon>Priapulidae</taxon>
        <taxon>Priapulus</taxon>
    </lineage>
</organism>
<dbReference type="Pfam" id="PF00769">
    <property type="entry name" value="ERM_C"/>
    <property type="match status" value="1"/>
</dbReference>
<evidence type="ECO:0000256" key="2">
    <source>
        <dbReference type="ARBA" id="ARBA00004202"/>
    </source>
</evidence>
<evidence type="ECO:0000256" key="5">
    <source>
        <dbReference type="ARBA" id="ARBA00022475"/>
    </source>
</evidence>
<dbReference type="CDD" id="cd14473">
    <property type="entry name" value="FERM_B-lobe"/>
    <property type="match status" value="1"/>
</dbReference>
<dbReference type="Pfam" id="PF09379">
    <property type="entry name" value="FERM_N"/>
    <property type="match status" value="1"/>
</dbReference>
<dbReference type="Gene3D" id="6.10.360.10">
    <property type="match status" value="1"/>
</dbReference>
<dbReference type="InterPro" id="IPR035963">
    <property type="entry name" value="FERM_2"/>
</dbReference>
<dbReference type="InterPro" id="IPR000798">
    <property type="entry name" value="Ez/rad/moesin-like"/>
</dbReference>
<evidence type="ECO:0000256" key="4">
    <source>
        <dbReference type="ARBA" id="ARBA00022025"/>
    </source>
</evidence>
<name>A0ABM1DP29_PRICU</name>
<gene>
    <name evidence="11" type="primary">LOC106804856</name>
</gene>
<dbReference type="InterPro" id="IPR011993">
    <property type="entry name" value="PH-like_dom_sf"/>
</dbReference>
<keyword evidence="6" id="KW-0472">Membrane</keyword>
<dbReference type="InterPro" id="IPR019749">
    <property type="entry name" value="Band_41_domain"/>
</dbReference>